<dbReference type="Proteomes" id="UP000007102">
    <property type="component" value="Chromosome"/>
</dbReference>
<dbReference type="PROSITE" id="PS50893">
    <property type="entry name" value="ABC_TRANSPORTER_2"/>
    <property type="match status" value="1"/>
</dbReference>
<feature type="domain" description="ABC transporter" evidence="5">
    <location>
        <begin position="2"/>
        <end position="232"/>
    </location>
</feature>
<keyword evidence="7" id="KW-1185">Reference proteome</keyword>
<dbReference type="PANTHER" id="PTHR42734:SF6">
    <property type="entry name" value="MOLYBDATE IMPORT ATP-BINDING PROTEIN MOLC"/>
    <property type="match status" value="1"/>
</dbReference>
<dbReference type="InterPro" id="IPR003593">
    <property type="entry name" value="AAA+_ATPase"/>
</dbReference>
<dbReference type="GO" id="GO:0005524">
    <property type="term" value="F:ATP binding"/>
    <property type="evidence" value="ECO:0007669"/>
    <property type="project" value="UniProtKB-KW"/>
</dbReference>
<dbReference type="InterPro" id="IPR027417">
    <property type="entry name" value="P-loop_NTPase"/>
</dbReference>
<gene>
    <name evidence="6" type="ordered locus">Dester_0108</name>
</gene>
<keyword evidence="3" id="KW-0547">Nucleotide-binding</keyword>
<dbReference type="STRING" id="868864.Dester_0108"/>
<keyword evidence="2" id="KW-0813">Transport</keyword>
<dbReference type="Gene3D" id="3.40.50.300">
    <property type="entry name" value="P-loop containing nucleotide triphosphate hydrolases"/>
    <property type="match status" value="1"/>
</dbReference>
<dbReference type="GO" id="GO:0016887">
    <property type="term" value="F:ATP hydrolysis activity"/>
    <property type="evidence" value="ECO:0007669"/>
    <property type="project" value="InterPro"/>
</dbReference>
<evidence type="ECO:0000313" key="6">
    <source>
        <dbReference type="EMBL" id="ADY72766.1"/>
    </source>
</evidence>
<protein>
    <submittedName>
        <fullName evidence="6">ABC transporter related protein</fullName>
    </submittedName>
</protein>
<dbReference type="InParanoid" id="F0S0W2"/>
<dbReference type="SMART" id="SM00382">
    <property type="entry name" value="AAA"/>
    <property type="match status" value="1"/>
</dbReference>
<dbReference type="RefSeq" id="WP_013637726.1">
    <property type="nucleotide sequence ID" value="NC_015185.1"/>
</dbReference>
<evidence type="ECO:0000256" key="2">
    <source>
        <dbReference type="ARBA" id="ARBA00022448"/>
    </source>
</evidence>
<dbReference type="KEGG" id="dte:Dester_0108"/>
<dbReference type="PANTHER" id="PTHR42734">
    <property type="entry name" value="METAL TRANSPORT SYSTEM ATP-BINDING PROTEIN TM_0124-RELATED"/>
    <property type="match status" value="1"/>
</dbReference>
<reference evidence="6 7" key="1">
    <citation type="journal article" date="2011" name="Stand. Genomic Sci.">
        <title>Complete genome sequence of the thermophilic sulfur-reducer Desulfurobacterium thermolithotrophum type strain (BSA(T)) from a deep-sea hydrothermal vent.</title>
        <authorList>
            <person name="Goker M."/>
            <person name="Daligault H."/>
            <person name="Mwirichia R."/>
            <person name="Lapidus A."/>
            <person name="Lucas S."/>
            <person name="Deshpande S."/>
            <person name="Pagani I."/>
            <person name="Tapia R."/>
            <person name="Cheng J.F."/>
            <person name="Goodwin L."/>
            <person name="Pitluck S."/>
            <person name="Liolios K."/>
            <person name="Ivanova N."/>
            <person name="Mavromatis K."/>
            <person name="Mikhailova N."/>
            <person name="Pati A."/>
            <person name="Chen A."/>
            <person name="Palaniappan K."/>
            <person name="Han C."/>
            <person name="Land M."/>
            <person name="Hauser L."/>
            <person name="Pan C."/>
            <person name="Brambilla E.M."/>
            <person name="Rohde M."/>
            <person name="Spring S."/>
            <person name="Sikorski J."/>
            <person name="Wirth R."/>
            <person name="Detter J.C."/>
            <person name="Woyke T."/>
            <person name="Bristow J."/>
            <person name="Eisen J.A."/>
            <person name="Markowitz V."/>
            <person name="Hugenholtz P."/>
            <person name="Kyrpides N.C."/>
            <person name="Klenk H.P."/>
        </authorList>
    </citation>
    <scope>NUCLEOTIDE SEQUENCE [LARGE SCALE GENOMIC DNA]</scope>
    <source>
        <strain evidence="7">DSM 11699 / BSA</strain>
    </source>
</reference>
<reference evidence="7" key="2">
    <citation type="submission" date="2011-02" db="EMBL/GenBank/DDBJ databases">
        <title>The complete genome of Desulfurobacterium thermolithotrophum DSM 11699.</title>
        <authorList>
            <consortium name="US DOE Joint Genome Institute (JGI-PGF)"/>
            <person name="Lucas S."/>
            <person name="Copeland A."/>
            <person name="Lapidus A."/>
            <person name="Bruce D."/>
            <person name="Goodwin L."/>
            <person name="Pitluck S."/>
            <person name="Kyrpides N."/>
            <person name="Mavromatis K."/>
            <person name="Pagani I."/>
            <person name="Ivanova N."/>
            <person name="Mikhailova N."/>
            <person name="Daligault H."/>
            <person name="Detter J.C."/>
            <person name="Tapia R."/>
            <person name="Han C."/>
            <person name="Land M."/>
            <person name="Hauser L."/>
            <person name="Markowitz V."/>
            <person name="Cheng J.-F."/>
            <person name="Hugenholtz P."/>
            <person name="Woyke T."/>
            <person name="Wu D."/>
            <person name="Spring S."/>
            <person name="Brambilla E."/>
            <person name="Klenk H.-P."/>
            <person name="Eisen J.A."/>
        </authorList>
    </citation>
    <scope>NUCLEOTIDE SEQUENCE [LARGE SCALE GENOMIC DNA]</scope>
    <source>
        <strain evidence="7">DSM 11699 / BSA</strain>
    </source>
</reference>
<dbReference type="EMBL" id="CP002543">
    <property type="protein sequence ID" value="ADY72766.1"/>
    <property type="molecule type" value="Genomic_DNA"/>
</dbReference>
<sequence length="248" mass="28368">MLEVKNLSYRNILYDISFKVKRGSVVGLIGKNGSGKTTLLRCIGGFLKSSGLITLDGEDLNNFSTRKRVLKVNYFPQILEISFPYTVFEFLLSSLVPLKGFFPSLADEDIKKVESYLKKLNIYHLKDRLFSTLSGGERIKVLITRLLLIDPDVYLFDEPAAFLDVKVLPFLAEIIEKLKKAEKIVIITAHDLNFLVDIADQFLGLKNGRLFFTGGRKEFLENVEHLFDTKLKVLKLKEEVFIKSNLRR</sequence>
<organism evidence="6 7">
    <name type="scientific">Desulfurobacterium thermolithotrophum (strain DSM 11699 / BSA)</name>
    <dbReference type="NCBI Taxonomy" id="868864"/>
    <lineage>
        <taxon>Bacteria</taxon>
        <taxon>Pseudomonadati</taxon>
        <taxon>Aquificota</taxon>
        <taxon>Aquificia</taxon>
        <taxon>Desulfurobacteriales</taxon>
        <taxon>Desulfurobacteriaceae</taxon>
        <taxon>Desulfurobacterium</taxon>
    </lineage>
</organism>
<dbReference type="AlphaFoldDB" id="F0S0W2"/>
<dbReference type="HOGENOM" id="CLU_000604_1_11_0"/>
<dbReference type="InterPro" id="IPR050153">
    <property type="entry name" value="Metal_Ion_Import_ABC"/>
</dbReference>
<dbReference type="SUPFAM" id="SSF52540">
    <property type="entry name" value="P-loop containing nucleoside triphosphate hydrolases"/>
    <property type="match status" value="1"/>
</dbReference>
<evidence type="ECO:0000256" key="4">
    <source>
        <dbReference type="ARBA" id="ARBA00022840"/>
    </source>
</evidence>
<name>F0S0W2_DESTD</name>
<dbReference type="eggNOG" id="COG1120">
    <property type="taxonomic scope" value="Bacteria"/>
</dbReference>
<dbReference type="Pfam" id="PF00005">
    <property type="entry name" value="ABC_tran"/>
    <property type="match status" value="1"/>
</dbReference>
<accession>F0S0W2</accession>
<evidence type="ECO:0000313" key="7">
    <source>
        <dbReference type="Proteomes" id="UP000007102"/>
    </source>
</evidence>
<dbReference type="InterPro" id="IPR003439">
    <property type="entry name" value="ABC_transporter-like_ATP-bd"/>
</dbReference>
<evidence type="ECO:0000259" key="5">
    <source>
        <dbReference type="PROSITE" id="PS50893"/>
    </source>
</evidence>
<proteinExistence type="inferred from homology"/>
<keyword evidence="4" id="KW-0067">ATP-binding</keyword>
<comment type="similarity">
    <text evidence="1">Belongs to the ABC transporter superfamily.</text>
</comment>
<evidence type="ECO:0000256" key="1">
    <source>
        <dbReference type="ARBA" id="ARBA00005417"/>
    </source>
</evidence>
<evidence type="ECO:0000256" key="3">
    <source>
        <dbReference type="ARBA" id="ARBA00022741"/>
    </source>
</evidence>
<dbReference type="FunCoup" id="F0S0W2">
    <property type="interactions" value="44"/>
</dbReference>